<keyword evidence="7" id="KW-0472">Membrane</keyword>
<keyword evidence="4" id="KW-0813">Transport</keyword>
<keyword evidence="11" id="KW-1185">Reference proteome</keyword>
<dbReference type="InterPro" id="IPR019335">
    <property type="entry name" value="COG7"/>
</dbReference>
<dbReference type="Proteomes" id="UP000812287">
    <property type="component" value="Unassembled WGS sequence"/>
</dbReference>
<dbReference type="EMBL" id="MU250534">
    <property type="protein sequence ID" value="KAG7446293.1"/>
    <property type="molecule type" value="Genomic_DNA"/>
</dbReference>
<dbReference type="Pfam" id="PF10191">
    <property type="entry name" value="COG7"/>
    <property type="match status" value="2"/>
</dbReference>
<dbReference type="GO" id="GO:0017119">
    <property type="term" value="C:Golgi transport complex"/>
    <property type="evidence" value="ECO:0007669"/>
    <property type="project" value="InterPro"/>
</dbReference>
<comment type="subcellular location">
    <subcellularLocation>
        <location evidence="1">Golgi apparatus membrane</location>
        <topology evidence="1">Peripheral membrane protein</topology>
    </subcellularLocation>
</comment>
<sequence>MAVRIVEMPLLVPTMTVASSSNTQALDTLSEYDDVISWINDTLPTSEDREQDTVELSELDQHITQLLASLDISSEDTSSQLERTVRDVSRAVPRLTYDLHFMKDGALTLQNGLVRVRSRAKAAVPLSTQEALNKLHFLDTIKNHMELAREVLREAESWSTLEIEVTSLLSDHNYAKAAARLSEASRSMVVFQNTPEYDPRRALMVNLQNQLEASLSSALVAAINVHDLAACKSYFSIFSDIQREHEFRNYYNGSCRAEVVALWQNAQLLDCDGEGTLTFVEFLPKFYEQFLSLLNLERASMSFIFPDPAVSLSALTSSVLSALQPTFSQRLTSLLSHYGDSVLKTLISLFKMTEDFAAAAEKVTEKIKHSAISIETSESPTSPPLAHKRRRSMRMSMSWRNTPTRSPSTTQNITKLCNLLEWEQELFQPFLDFQVEYASLERRFLDDNLRHITKNDSVRDDADPDGARLLRERAVDVFGAAEEGVTRCVSFTHGYGAMGLVQALDGFFKSFVDMQTNDLRKTSSSSFSTPTSTEEGLSGLDYTPQDWAEFQHYLHLLSSARSVFERLLSFENKLRASLIQVSTTLRLSREDPTISSSNRSQLLSQSTLHSPDLHTLLESRPTDPLLVEARAAVYLFARTCQECLQHTILSPLMKPLSGYASLPLWSAPGDGKSQRVNELQVPSFSLSPSETVQRVADNLLNLPQLFEVYVDDDALSFSLHTLPHIDEPEIPLEPQPVYVGHARRQSISRPLAQGPSPELVSSAWLSSLSRTLLTHLTKEVLPRILTLSQVGSAQLSSDLGYLSNIVRAINIEFDDLERWRTCIDSEDGGAIRDTISSDQRRESYVAVMHQSPWKTVIFKAKLNLLPVLVNGHHGGNR</sequence>
<protein>
    <recommendedName>
        <fullName evidence="3">Conserved oligomeric Golgi complex subunit 7</fullName>
    </recommendedName>
    <alternativeName>
        <fullName evidence="8">Component of oligomeric Golgi complex 7</fullName>
    </alternativeName>
</protein>
<dbReference type="GO" id="GO:0006890">
    <property type="term" value="P:retrograde vesicle-mediated transport, Golgi to endoplasmic reticulum"/>
    <property type="evidence" value="ECO:0007669"/>
    <property type="project" value="TreeGrafter"/>
</dbReference>
<dbReference type="PROSITE" id="PS00018">
    <property type="entry name" value="EF_HAND_1"/>
    <property type="match status" value="1"/>
</dbReference>
<evidence type="ECO:0000256" key="7">
    <source>
        <dbReference type="ARBA" id="ARBA00023136"/>
    </source>
</evidence>
<dbReference type="InterPro" id="IPR018247">
    <property type="entry name" value="EF_Hand_1_Ca_BS"/>
</dbReference>
<evidence type="ECO:0000256" key="3">
    <source>
        <dbReference type="ARBA" id="ARBA00020984"/>
    </source>
</evidence>
<dbReference type="GO" id="GO:0006886">
    <property type="term" value="P:intracellular protein transport"/>
    <property type="evidence" value="ECO:0007669"/>
    <property type="project" value="InterPro"/>
</dbReference>
<dbReference type="PANTHER" id="PTHR21443">
    <property type="entry name" value="CONSERVED OLIGOMERIC GOLGI COMPLEX COMPONENT 7"/>
    <property type="match status" value="1"/>
</dbReference>
<dbReference type="GO" id="GO:0000139">
    <property type="term" value="C:Golgi membrane"/>
    <property type="evidence" value="ECO:0007669"/>
    <property type="project" value="UniProtKB-SubCell"/>
</dbReference>
<dbReference type="AlphaFoldDB" id="A0A9P7VRW1"/>
<evidence type="ECO:0000256" key="6">
    <source>
        <dbReference type="ARBA" id="ARBA00023034"/>
    </source>
</evidence>
<reference evidence="10" key="1">
    <citation type="submission" date="2020-11" db="EMBL/GenBank/DDBJ databases">
        <title>Adaptations for nitrogen fixation in a non-lichenized fungal sporocarp promotes dispersal by wood-feeding termites.</title>
        <authorList>
            <consortium name="DOE Joint Genome Institute"/>
            <person name="Koch R.A."/>
            <person name="Yoon G."/>
            <person name="Arayal U."/>
            <person name="Lail K."/>
            <person name="Amirebrahimi M."/>
            <person name="Labutti K."/>
            <person name="Lipzen A."/>
            <person name="Riley R."/>
            <person name="Barry K."/>
            <person name="Henrissat B."/>
            <person name="Grigoriev I.V."/>
            <person name="Herr J.R."/>
            <person name="Aime M.C."/>
        </authorList>
    </citation>
    <scope>NUCLEOTIDE SEQUENCE</scope>
    <source>
        <strain evidence="10">MCA 3950</strain>
    </source>
</reference>
<evidence type="ECO:0000313" key="10">
    <source>
        <dbReference type="EMBL" id="KAG7446293.1"/>
    </source>
</evidence>
<evidence type="ECO:0000256" key="9">
    <source>
        <dbReference type="SAM" id="MobiDB-lite"/>
    </source>
</evidence>
<dbReference type="OrthoDB" id="249612at2759"/>
<evidence type="ECO:0000256" key="5">
    <source>
        <dbReference type="ARBA" id="ARBA00022927"/>
    </source>
</evidence>
<keyword evidence="6" id="KW-0333">Golgi apparatus</keyword>
<gene>
    <name evidence="10" type="ORF">BT62DRAFT_980594</name>
</gene>
<dbReference type="GeneID" id="66111824"/>
<evidence type="ECO:0000256" key="1">
    <source>
        <dbReference type="ARBA" id="ARBA00004395"/>
    </source>
</evidence>
<evidence type="ECO:0000313" key="11">
    <source>
        <dbReference type="Proteomes" id="UP000812287"/>
    </source>
</evidence>
<organism evidence="10 11">
    <name type="scientific">Guyanagaster necrorhizus</name>
    <dbReference type="NCBI Taxonomy" id="856835"/>
    <lineage>
        <taxon>Eukaryota</taxon>
        <taxon>Fungi</taxon>
        <taxon>Dikarya</taxon>
        <taxon>Basidiomycota</taxon>
        <taxon>Agaricomycotina</taxon>
        <taxon>Agaricomycetes</taxon>
        <taxon>Agaricomycetidae</taxon>
        <taxon>Agaricales</taxon>
        <taxon>Marasmiineae</taxon>
        <taxon>Physalacriaceae</taxon>
        <taxon>Guyanagaster</taxon>
    </lineage>
</organism>
<feature type="region of interest" description="Disordered" evidence="9">
    <location>
        <begin position="374"/>
        <end position="393"/>
    </location>
</feature>
<dbReference type="PANTHER" id="PTHR21443:SF0">
    <property type="entry name" value="CONSERVED OLIGOMERIC GOLGI COMPLEX SUBUNIT 7"/>
    <property type="match status" value="1"/>
</dbReference>
<dbReference type="RefSeq" id="XP_043039793.1">
    <property type="nucleotide sequence ID" value="XM_043189527.1"/>
</dbReference>
<comment type="similarity">
    <text evidence="2">Belongs to the COG7 family.</text>
</comment>
<proteinExistence type="inferred from homology"/>
<accession>A0A9P7VRW1</accession>
<dbReference type="GO" id="GO:0007030">
    <property type="term" value="P:Golgi organization"/>
    <property type="evidence" value="ECO:0007669"/>
    <property type="project" value="TreeGrafter"/>
</dbReference>
<evidence type="ECO:0000256" key="4">
    <source>
        <dbReference type="ARBA" id="ARBA00022448"/>
    </source>
</evidence>
<evidence type="ECO:0000256" key="2">
    <source>
        <dbReference type="ARBA" id="ARBA00005831"/>
    </source>
</evidence>
<name>A0A9P7VRW1_9AGAR</name>
<comment type="caution">
    <text evidence="10">The sequence shown here is derived from an EMBL/GenBank/DDBJ whole genome shotgun (WGS) entry which is preliminary data.</text>
</comment>
<evidence type="ECO:0000256" key="8">
    <source>
        <dbReference type="ARBA" id="ARBA00031345"/>
    </source>
</evidence>
<keyword evidence="5" id="KW-0653">Protein transport</keyword>